<evidence type="ECO:0000259" key="2">
    <source>
        <dbReference type="PROSITE" id="PS50983"/>
    </source>
</evidence>
<dbReference type="EMBL" id="NHRY01000045">
    <property type="protein sequence ID" value="PPQ37764.1"/>
    <property type="molecule type" value="Genomic_DNA"/>
</dbReference>
<dbReference type="InterPro" id="IPR050902">
    <property type="entry name" value="ABC_Transporter_SBP"/>
</dbReference>
<evidence type="ECO:0000313" key="3">
    <source>
        <dbReference type="EMBL" id="PPQ37764.1"/>
    </source>
</evidence>
<reference evidence="3 4" key="1">
    <citation type="journal article" date="2018" name="Arch. Microbiol.">
        <title>New insights into the metabolic potential of the phototrophic purple bacterium Rhodopila globiformis DSM 161(T) from its draft genome sequence and evidence for a vanadium-dependent nitrogenase.</title>
        <authorList>
            <person name="Imhoff J.F."/>
            <person name="Rahn T."/>
            <person name="Kunzel S."/>
            <person name="Neulinger S.C."/>
        </authorList>
    </citation>
    <scope>NUCLEOTIDE SEQUENCE [LARGE SCALE GENOMIC DNA]</scope>
    <source>
        <strain evidence="3 4">DSM 161</strain>
    </source>
</reference>
<dbReference type="InterPro" id="IPR002491">
    <property type="entry name" value="ABC_transptr_periplasmic_BD"/>
</dbReference>
<accession>A0A2S6NMQ6</accession>
<dbReference type="Proteomes" id="UP000239724">
    <property type="component" value="Unassembled WGS sequence"/>
</dbReference>
<evidence type="ECO:0000313" key="4">
    <source>
        <dbReference type="Proteomes" id="UP000239724"/>
    </source>
</evidence>
<feature type="signal peptide" evidence="1">
    <location>
        <begin position="1"/>
        <end position="25"/>
    </location>
</feature>
<protein>
    <recommendedName>
        <fullName evidence="2">Fe/B12 periplasmic-binding domain-containing protein</fullName>
    </recommendedName>
</protein>
<comment type="caution">
    <text evidence="3">The sequence shown here is derived from an EMBL/GenBank/DDBJ whole genome shotgun (WGS) entry which is preliminary data.</text>
</comment>
<proteinExistence type="predicted"/>
<keyword evidence="4" id="KW-1185">Reference proteome</keyword>
<sequence length="338" mass="36982">MRPGGRWWRPVAALLWLATGTPATGGEVIDMAGRHVTVPDQIHRIYAAHDPPAIFLASLAPDLMVGVPFDRPPGSARFLPPAVNRLPRIRGAGRIDPERLLALGIDLVVIWNMRGPPDAFAAQMDAIGIPAVMVDAAPFSRYAATFRFLGALLHRQARSEVLARALEQASARLAGVQAIPGAGRVRVYYADSADGLRSQCATAFRGEVVPLAGGANVLPCRTADSMGASVTVSLERLLLLDPDVIVARSPAIARFLRADAGWQALRAVREGRVYAFPDRPFNWVERPHSQFKLLTVQWLAQRLYPGRLAFDFAQATRNFYRTFFGMELSDDDLARLRG</sequence>
<feature type="chain" id="PRO_5015739150" description="Fe/B12 periplasmic-binding domain-containing protein" evidence="1">
    <location>
        <begin position="26"/>
        <end position="338"/>
    </location>
</feature>
<dbReference type="AlphaFoldDB" id="A0A2S6NMQ6"/>
<keyword evidence="1" id="KW-0732">Signal</keyword>
<dbReference type="SUPFAM" id="SSF53807">
    <property type="entry name" value="Helical backbone' metal receptor"/>
    <property type="match status" value="1"/>
</dbReference>
<evidence type="ECO:0000256" key="1">
    <source>
        <dbReference type="SAM" id="SignalP"/>
    </source>
</evidence>
<dbReference type="PROSITE" id="PS50983">
    <property type="entry name" value="FE_B12_PBP"/>
    <property type="match status" value="1"/>
</dbReference>
<organism evidence="3 4">
    <name type="scientific">Rhodopila globiformis</name>
    <name type="common">Rhodopseudomonas globiformis</name>
    <dbReference type="NCBI Taxonomy" id="1071"/>
    <lineage>
        <taxon>Bacteria</taxon>
        <taxon>Pseudomonadati</taxon>
        <taxon>Pseudomonadota</taxon>
        <taxon>Alphaproteobacteria</taxon>
        <taxon>Acetobacterales</taxon>
        <taxon>Acetobacteraceae</taxon>
        <taxon>Rhodopila</taxon>
    </lineage>
</organism>
<feature type="domain" description="Fe/B12 periplasmic-binding" evidence="2">
    <location>
        <begin position="44"/>
        <end position="307"/>
    </location>
</feature>
<dbReference type="Pfam" id="PF01497">
    <property type="entry name" value="Peripla_BP_2"/>
    <property type="match status" value="1"/>
</dbReference>
<name>A0A2S6NMQ6_RHOGL</name>
<dbReference type="Gene3D" id="3.40.50.1980">
    <property type="entry name" value="Nitrogenase molybdenum iron protein domain"/>
    <property type="match status" value="2"/>
</dbReference>
<dbReference type="PANTHER" id="PTHR30535">
    <property type="entry name" value="VITAMIN B12-BINDING PROTEIN"/>
    <property type="match status" value="1"/>
</dbReference>
<gene>
    <name evidence="3" type="ORF">CCS01_03070</name>
</gene>
<dbReference type="PANTHER" id="PTHR30535:SF34">
    <property type="entry name" value="MOLYBDATE-BINDING PROTEIN MOLA"/>
    <property type="match status" value="1"/>
</dbReference>
<dbReference type="Gene3D" id="1.20.58.2180">
    <property type="match status" value="1"/>
</dbReference>